<dbReference type="AlphaFoldDB" id="A0ABD2PU34"/>
<organism evidence="1 2">
    <name type="scientific">Cichlidogyrus casuarinus</name>
    <dbReference type="NCBI Taxonomy" id="1844966"/>
    <lineage>
        <taxon>Eukaryota</taxon>
        <taxon>Metazoa</taxon>
        <taxon>Spiralia</taxon>
        <taxon>Lophotrochozoa</taxon>
        <taxon>Platyhelminthes</taxon>
        <taxon>Monogenea</taxon>
        <taxon>Monopisthocotylea</taxon>
        <taxon>Dactylogyridea</taxon>
        <taxon>Ancyrocephalidae</taxon>
        <taxon>Cichlidogyrus</taxon>
    </lineage>
</organism>
<proteinExistence type="predicted"/>
<comment type="caution">
    <text evidence="1">The sequence shown here is derived from an EMBL/GenBank/DDBJ whole genome shotgun (WGS) entry which is preliminary data.</text>
</comment>
<evidence type="ECO:0000313" key="1">
    <source>
        <dbReference type="EMBL" id="KAL3310272.1"/>
    </source>
</evidence>
<keyword evidence="2" id="KW-1185">Reference proteome</keyword>
<gene>
    <name evidence="1" type="ORF">Ciccas_011167</name>
</gene>
<feature type="non-terminal residue" evidence="1">
    <location>
        <position position="1"/>
    </location>
</feature>
<sequence length="150" mass="16304">NAELTATDETIWKSGSPDSVKALDEVFMADFGSNLGYPIKLVPLTETDSIYVSESGDSLGSTDSASSIRSGVAIKALKVEEEFPPERGYSLKLPAEICSSDIPCTGLIVAELDIQWPKVNCRSPRSKYATNYKFDQVILKASDPFMSTNK</sequence>
<dbReference type="Proteomes" id="UP001626550">
    <property type="component" value="Unassembled WGS sequence"/>
</dbReference>
<dbReference type="EMBL" id="JBJKFK010003097">
    <property type="protein sequence ID" value="KAL3310272.1"/>
    <property type="molecule type" value="Genomic_DNA"/>
</dbReference>
<name>A0ABD2PU34_9PLAT</name>
<protein>
    <submittedName>
        <fullName evidence="1">Uncharacterized protein</fullName>
    </submittedName>
</protein>
<reference evidence="1 2" key="1">
    <citation type="submission" date="2024-11" db="EMBL/GenBank/DDBJ databases">
        <title>Adaptive evolution of stress response genes in parasites aligns with host niche diversity.</title>
        <authorList>
            <person name="Hahn C."/>
            <person name="Resl P."/>
        </authorList>
    </citation>
    <scope>NUCLEOTIDE SEQUENCE [LARGE SCALE GENOMIC DNA]</scope>
    <source>
        <strain evidence="1">EGGRZ-B1_66</strain>
        <tissue evidence="1">Body</tissue>
    </source>
</reference>
<accession>A0ABD2PU34</accession>
<evidence type="ECO:0000313" key="2">
    <source>
        <dbReference type="Proteomes" id="UP001626550"/>
    </source>
</evidence>